<feature type="compositionally biased region" description="Basic and acidic residues" evidence="1">
    <location>
        <begin position="154"/>
        <end position="217"/>
    </location>
</feature>
<feature type="region of interest" description="Disordered" evidence="1">
    <location>
        <begin position="62"/>
        <end position="223"/>
    </location>
</feature>
<feature type="compositionally biased region" description="Polar residues" evidence="1">
    <location>
        <begin position="27"/>
        <end position="36"/>
    </location>
</feature>
<accession>R4XES3</accession>
<feature type="compositionally biased region" description="Polar residues" evidence="1">
    <location>
        <begin position="1"/>
        <end position="12"/>
    </location>
</feature>
<feature type="compositionally biased region" description="Low complexity" evidence="1">
    <location>
        <begin position="71"/>
        <end position="84"/>
    </location>
</feature>
<feature type="compositionally biased region" description="Low complexity" evidence="1">
    <location>
        <begin position="100"/>
        <end position="121"/>
    </location>
</feature>
<dbReference type="VEuPathDB" id="FungiDB:TAPDE_004719"/>
<protein>
    <submittedName>
        <fullName evidence="2">Uncharacterized protein</fullName>
    </submittedName>
</protein>
<dbReference type="Proteomes" id="UP000013776">
    <property type="component" value="Unassembled WGS sequence"/>
</dbReference>
<reference evidence="2 3" key="1">
    <citation type="journal article" date="2013" name="MBio">
        <title>Genome sequencing of the plant pathogen Taphrina deformans, the causal agent of peach leaf curl.</title>
        <authorList>
            <person name="Cisse O.H."/>
            <person name="Almeida J.M.G.C.F."/>
            <person name="Fonseca A."/>
            <person name="Kumar A.A."/>
            <person name="Salojaervi J."/>
            <person name="Overmyer K."/>
            <person name="Hauser P.M."/>
            <person name="Pagni M."/>
        </authorList>
    </citation>
    <scope>NUCLEOTIDE SEQUENCE [LARGE SCALE GENOMIC DNA]</scope>
    <source>
        <strain evidence="3">PYCC 5710 / ATCC 11124 / CBS 356.35 / IMI 108563 / JCM 9778 / NBRC 8474</strain>
    </source>
</reference>
<dbReference type="OrthoDB" id="10654001at2759"/>
<feature type="region of interest" description="Disordered" evidence="1">
    <location>
        <begin position="1"/>
        <end position="36"/>
    </location>
</feature>
<evidence type="ECO:0000256" key="1">
    <source>
        <dbReference type="SAM" id="MobiDB-lite"/>
    </source>
</evidence>
<comment type="caution">
    <text evidence="2">The sequence shown here is derived from an EMBL/GenBank/DDBJ whole genome shotgun (WGS) entry which is preliminary data.</text>
</comment>
<gene>
    <name evidence="2" type="ORF">TAPDE_004719</name>
</gene>
<sequence length="223" mass="23739">MSSQQYVQQTSDGLLGDGERTAIHQGHVSSGSQLVSEGQQFTGVDMAAETAKFDNAFGAVKGHQEFSGSNTGSSGEHSSGLTGEHSSHTSHHTSGHTGDHSSGLTGEHSSGLHGTGSSSTGAYQGQTEHQHSTHGSSHHHHGTSGSDSYTGSKEQQREQMKEEKKENAQEKKDELAHRNERGESKSSIAKDEYNKASHQADKETPDGHKPSLMEKVKTAVKNL</sequence>
<keyword evidence="3" id="KW-1185">Reference proteome</keyword>
<evidence type="ECO:0000313" key="2">
    <source>
        <dbReference type="EMBL" id="CCG84281.1"/>
    </source>
</evidence>
<proteinExistence type="predicted"/>
<name>R4XES3_TAPDE</name>
<dbReference type="EMBL" id="CAHR02000218">
    <property type="protein sequence ID" value="CCG84281.1"/>
    <property type="molecule type" value="Genomic_DNA"/>
</dbReference>
<organism evidence="2 3">
    <name type="scientific">Taphrina deformans (strain PYCC 5710 / ATCC 11124 / CBS 356.35 / IMI 108563 / JCM 9778 / NBRC 8474)</name>
    <name type="common">Peach leaf curl fungus</name>
    <name type="synonym">Lalaria deformans</name>
    <dbReference type="NCBI Taxonomy" id="1097556"/>
    <lineage>
        <taxon>Eukaryota</taxon>
        <taxon>Fungi</taxon>
        <taxon>Dikarya</taxon>
        <taxon>Ascomycota</taxon>
        <taxon>Taphrinomycotina</taxon>
        <taxon>Taphrinomycetes</taxon>
        <taxon>Taphrinales</taxon>
        <taxon>Taphrinaceae</taxon>
        <taxon>Taphrina</taxon>
    </lineage>
</organism>
<evidence type="ECO:0000313" key="3">
    <source>
        <dbReference type="Proteomes" id="UP000013776"/>
    </source>
</evidence>
<dbReference type="AlphaFoldDB" id="R4XES3"/>
<feature type="compositionally biased region" description="Low complexity" evidence="1">
    <location>
        <begin position="143"/>
        <end position="153"/>
    </location>
</feature>